<feature type="transmembrane region" description="Helical" evidence="1">
    <location>
        <begin position="6"/>
        <end position="23"/>
    </location>
</feature>
<dbReference type="RefSeq" id="WP_168005180.1">
    <property type="nucleotide sequence ID" value="NZ_JAATHJ010000005.1"/>
</dbReference>
<proteinExistence type="predicted"/>
<organism evidence="2 3">
    <name type="scientific">Alkalicoccus luteus</name>
    <dbReference type="NCBI Taxonomy" id="1237094"/>
    <lineage>
        <taxon>Bacteria</taxon>
        <taxon>Bacillati</taxon>
        <taxon>Bacillota</taxon>
        <taxon>Bacilli</taxon>
        <taxon>Bacillales</taxon>
        <taxon>Bacillaceae</taxon>
        <taxon>Alkalicoccus</taxon>
    </lineage>
</organism>
<dbReference type="Proteomes" id="UP000752012">
    <property type="component" value="Unassembled WGS sequence"/>
</dbReference>
<dbReference type="AlphaFoldDB" id="A0A969PQ21"/>
<evidence type="ECO:0000313" key="3">
    <source>
        <dbReference type="Proteomes" id="UP000752012"/>
    </source>
</evidence>
<gene>
    <name evidence="2" type="ORF">HCN83_04715</name>
</gene>
<keyword evidence="3" id="KW-1185">Reference proteome</keyword>
<protein>
    <submittedName>
        <fullName evidence="2">YvrJ family protein</fullName>
    </submittedName>
</protein>
<sequence>MTEWTIFAENVGLPGLIVIYILARFERKLDRLTKEVRRQGLSNKTK</sequence>
<keyword evidence="1" id="KW-1133">Transmembrane helix</keyword>
<keyword evidence="1" id="KW-0812">Transmembrane</keyword>
<name>A0A969PQ21_9BACI</name>
<accession>A0A969PQ21</accession>
<reference evidence="2 3" key="1">
    <citation type="submission" date="2020-03" db="EMBL/GenBank/DDBJ databases">
        <title>Assessment of the enzymatic potential of alkaline-tolerant lipase obtained from Bacillus luteus H11 (technogenic soil) for the bioremediation of saline soils contaminated with petroleum substances.</title>
        <authorList>
            <person name="Kalwasinska A."/>
        </authorList>
    </citation>
    <scope>NUCLEOTIDE SEQUENCE [LARGE SCALE GENOMIC DNA]</scope>
    <source>
        <strain evidence="2 3">H11</strain>
    </source>
</reference>
<keyword evidence="1" id="KW-0472">Membrane</keyword>
<dbReference type="EMBL" id="JAATHJ010000005">
    <property type="protein sequence ID" value="NJP36884.1"/>
    <property type="molecule type" value="Genomic_DNA"/>
</dbReference>
<evidence type="ECO:0000313" key="2">
    <source>
        <dbReference type="EMBL" id="NJP36884.1"/>
    </source>
</evidence>
<evidence type="ECO:0000256" key="1">
    <source>
        <dbReference type="SAM" id="Phobius"/>
    </source>
</evidence>
<comment type="caution">
    <text evidence="2">The sequence shown here is derived from an EMBL/GenBank/DDBJ whole genome shotgun (WGS) entry which is preliminary data.</text>
</comment>